<dbReference type="Proteomes" id="UP000216998">
    <property type="component" value="Unassembled WGS sequence"/>
</dbReference>
<feature type="chain" id="PRO_5012716577" evidence="2">
    <location>
        <begin position="24"/>
        <end position="103"/>
    </location>
</feature>
<evidence type="ECO:0000313" key="3">
    <source>
        <dbReference type="EMBL" id="OYQ34786.1"/>
    </source>
</evidence>
<protein>
    <submittedName>
        <fullName evidence="3">Uncharacterized protein</fullName>
    </submittedName>
</protein>
<name>A0A255YZZ3_9PROT</name>
<dbReference type="EMBL" id="NOXU01000027">
    <property type="protein sequence ID" value="OYQ34786.1"/>
    <property type="molecule type" value="Genomic_DNA"/>
</dbReference>
<feature type="region of interest" description="Disordered" evidence="1">
    <location>
        <begin position="77"/>
        <end position="103"/>
    </location>
</feature>
<feature type="compositionally biased region" description="Low complexity" evidence="1">
    <location>
        <begin position="88"/>
        <end position="103"/>
    </location>
</feature>
<dbReference type="RefSeq" id="WP_133065490.1">
    <property type="nucleotide sequence ID" value="NZ_NOXU01000027.1"/>
</dbReference>
<evidence type="ECO:0000256" key="1">
    <source>
        <dbReference type="SAM" id="MobiDB-lite"/>
    </source>
</evidence>
<evidence type="ECO:0000256" key="2">
    <source>
        <dbReference type="SAM" id="SignalP"/>
    </source>
</evidence>
<gene>
    <name evidence="3" type="ORF">CHU95_09320</name>
</gene>
<sequence length="103" mass="9658">MMRFTTSLLLSAALIAAPATAFAQQAPAAPAAPAADAPRVTGAAAGANKASFFASGNLIPLAGVAAVAAAGVLAATLGGGDDETGPPTSTATTTATTTATSTR</sequence>
<evidence type="ECO:0000313" key="4">
    <source>
        <dbReference type="Proteomes" id="UP000216998"/>
    </source>
</evidence>
<keyword evidence="4" id="KW-1185">Reference proteome</keyword>
<organism evidence="3 4">
    <name type="scientific">Niveispirillum lacus</name>
    <dbReference type="NCBI Taxonomy" id="1981099"/>
    <lineage>
        <taxon>Bacteria</taxon>
        <taxon>Pseudomonadati</taxon>
        <taxon>Pseudomonadota</taxon>
        <taxon>Alphaproteobacteria</taxon>
        <taxon>Rhodospirillales</taxon>
        <taxon>Azospirillaceae</taxon>
        <taxon>Niveispirillum</taxon>
    </lineage>
</organism>
<proteinExistence type="predicted"/>
<comment type="caution">
    <text evidence="3">The sequence shown here is derived from an EMBL/GenBank/DDBJ whole genome shotgun (WGS) entry which is preliminary data.</text>
</comment>
<accession>A0A255YZZ3</accession>
<keyword evidence="2" id="KW-0732">Signal</keyword>
<reference evidence="3 4" key="1">
    <citation type="submission" date="2017-07" db="EMBL/GenBank/DDBJ databases">
        <title>Niveispirillum cyanobacteriorum sp. nov., isolated from cyanobacterial aggregates in a eutrophic lake.</title>
        <authorList>
            <person name="Cai H."/>
        </authorList>
    </citation>
    <scope>NUCLEOTIDE SEQUENCE [LARGE SCALE GENOMIC DNA]</scope>
    <source>
        <strain evidence="4">TH1-14</strain>
    </source>
</reference>
<dbReference type="AlphaFoldDB" id="A0A255YZZ3"/>
<feature type="signal peptide" evidence="2">
    <location>
        <begin position="1"/>
        <end position="23"/>
    </location>
</feature>